<evidence type="ECO:0000313" key="4">
    <source>
        <dbReference type="Proteomes" id="UP000740605"/>
    </source>
</evidence>
<name>A0ABS5XT23_9MICO</name>
<dbReference type="Proteomes" id="UP000740605">
    <property type="component" value="Unassembled WGS sequence"/>
</dbReference>
<feature type="compositionally biased region" description="Gly residues" evidence="1">
    <location>
        <begin position="54"/>
        <end position="72"/>
    </location>
</feature>
<sequence>MLTALLVIALASGCTVDAQAAGLCPSVSNDGSTVEIGATRPGAGDSDRPDDDGPGSGGSGGLEESGGWGGAPGTAPNPCANPQILGGCLIVEVIRPTLADVASFAPASVAIIDEPDGVGIVGMPVNFVTGPTAHEQAGTLFGLPVTVRFTPIGVVFVHGDGTQRTTTSGGATWAELGLPQFSATGTSHAYASRGTYTARALIRYAAEFNLGRGWNPIDGVLEIPTAATDLQIFEARTALVDRTCAESPAGPGC</sequence>
<keyword evidence="4" id="KW-1185">Reference proteome</keyword>
<dbReference type="EMBL" id="JAFLHG010000002">
    <property type="protein sequence ID" value="MBT8797092.1"/>
    <property type="molecule type" value="Genomic_DNA"/>
</dbReference>
<evidence type="ECO:0000313" key="3">
    <source>
        <dbReference type="EMBL" id="MBT8797092.1"/>
    </source>
</evidence>
<evidence type="ECO:0000256" key="2">
    <source>
        <dbReference type="SAM" id="SignalP"/>
    </source>
</evidence>
<proteinExistence type="predicted"/>
<gene>
    <name evidence="3" type="ORF">J0P97_03250</name>
</gene>
<protein>
    <submittedName>
        <fullName evidence="3">Uncharacterized protein</fullName>
    </submittedName>
</protein>
<feature type="chain" id="PRO_5046622167" evidence="2">
    <location>
        <begin position="21"/>
        <end position="253"/>
    </location>
</feature>
<feature type="region of interest" description="Disordered" evidence="1">
    <location>
        <begin position="31"/>
        <end position="75"/>
    </location>
</feature>
<keyword evidence="2" id="KW-0732">Signal</keyword>
<comment type="caution">
    <text evidence="3">The sequence shown here is derived from an EMBL/GenBank/DDBJ whole genome shotgun (WGS) entry which is preliminary data.</text>
</comment>
<accession>A0ABS5XT23</accession>
<feature type="signal peptide" evidence="2">
    <location>
        <begin position="1"/>
        <end position="20"/>
    </location>
</feature>
<evidence type="ECO:0000256" key="1">
    <source>
        <dbReference type="SAM" id="MobiDB-lite"/>
    </source>
</evidence>
<reference evidence="3 4" key="1">
    <citation type="submission" date="2021-03" db="EMBL/GenBank/DDBJ databases">
        <title>Microbacterium pauli sp. nov., isolated from microfiltered milk.</title>
        <authorList>
            <person name="Bellassi P."/>
            <person name="Fontana A."/>
            <person name="Callegari M.L."/>
            <person name="Lorenzo M."/>
            <person name="Cappa F."/>
        </authorList>
    </citation>
    <scope>NUCLEOTIDE SEQUENCE [LARGE SCALE GENOMIC DNA]</scope>
    <source>
        <strain evidence="3 4">DSM 18909</strain>
    </source>
</reference>
<organism evidence="3 4">
    <name type="scientific">Microbacterium flavum</name>
    <dbReference type="NCBI Taxonomy" id="415216"/>
    <lineage>
        <taxon>Bacteria</taxon>
        <taxon>Bacillati</taxon>
        <taxon>Actinomycetota</taxon>
        <taxon>Actinomycetes</taxon>
        <taxon>Micrococcales</taxon>
        <taxon>Microbacteriaceae</taxon>
        <taxon>Microbacterium</taxon>
    </lineage>
</organism>